<dbReference type="SUPFAM" id="SSF53756">
    <property type="entry name" value="UDP-Glycosyltransferase/glycogen phosphorylase"/>
    <property type="match status" value="1"/>
</dbReference>
<gene>
    <name evidence="1" type="ORF">A2834_03420</name>
</gene>
<evidence type="ECO:0000313" key="2">
    <source>
        <dbReference type="Proteomes" id="UP000179251"/>
    </source>
</evidence>
<organism evidence="1 2">
    <name type="scientific">Candidatus Giovannonibacteria bacterium RIFCSPHIGHO2_01_FULL_45_23</name>
    <dbReference type="NCBI Taxonomy" id="1798325"/>
    <lineage>
        <taxon>Bacteria</taxon>
        <taxon>Candidatus Giovannoniibacteriota</taxon>
    </lineage>
</organism>
<sequence length="357" mass="38938">MAKWLVVSKDNGDTKMLLPISRAAIELGHKVRIMAEGVGVLYYKTAGIKPYFSDNNADPDPKTSFDAEALLEDVNPQVVLVGFPGPTNLSRTIALAANKMGIPVVGVEDYWGGAKRNPEIKCALVLTIDEYSAEIARGCVGAEARVAVIGNHAIPGPEYKSPEAVLIGIKELRTQFEEIFVYGGGGALHTTEELKLLVPSLQKTHGNWCLIPRYHPNEKKKTAEEIGNKRIFVEVWDEILLPLDNRVRRLDAGNSDDMAVVCDAYFSSIGSSMNTAISCGKPTVAVVTPVMTDVLRTARLEAIPAVSLGGAKTLTEVMDIRPLLVRPDQAIMEKFRPLDAKLAVREIENFLANFKAQ</sequence>
<dbReference type="Proteomes" id="UP000179251">
    <property type="component" value="Unassembled WGS sequence"/>
</dbReference>
<dbReference type="EMBL" id="MFHD01000017">
    <property type="protein sequence ID" value="OGF62489.1"/>
    <property type="molecule type" value="Genomic_DNA"/>
</dbReference>
<name>A0A1F5VGB0_9BACT</name>
<evidence type="ECO:0000313" key="1">
    <source>
        <dbReference type="EMBL" id="OGF62489.1"/>
    </source>
</evidence>
<dbReference type="AlphaFoldDB" id="A0A1F5VGB0"/>
<comment type="caution">
    <text evidence="1">The sequence shown here is derived from an EMBL/GenBank/DDBJ whole genome shotgun (WGS) entry which is preliminary data.</text>
</comment>
<protein>
    <submittedName>
        <fullName evidence="1">Uncharacterized protein</fullName>
    </submittedName>
</protein>
<reference evidence="1 2" key="1">
    <citation type="journal article" date="2016" name="Nat. Commun.">
        <title>Thousands of microbial genomes shed light on interconnected biogeochemical processes in an aquifer system.</title>
        <authorList>
            <person name="Anantharaman K."/>
            <person name="Brown C.T."/>
            <person name="Hug L.A."/>
            <person name="Sharon I."/>
            <person name="Castelle C.J."/>
            <person name="Probst A.J."/>
            <person name="Thomas B.C."/>
            <person name="Singh A."/>
            <person name="Wilkins M.J."/>
            <person name="Karaoz U."/>
            <person name="Brodie E.L."/>
            <person name="Williams K.H."/>
            <person name="Hubbard S.S."/>
            <person name="Banfield J.F."/>
        </authorList>
    </citation>
    <scope>NUCLEOTIDE SEQUENCE [LARGE SCALE GENOMIC DNA]</scope>
</reference>
<proteinExistence type="predicted"/>
<dbReference type="STRING" id="1798325.A2834_03420"/>
<accession>A0A1F5VGB0</accession>